<dbReference type="PANTHER" id="PTHR43639">
    <property type="entry name" value="OXIDOREDUCTASE, SHORT-CHAIN DEHYDROGENASE/REDUCTASE FAMILY (AFU_ORTHOLOGUE AFUA_5G02870)"/>
    <property type="match status" value="1"/>
</dbReference>
<dbReference type="Gene3D" id="3.40.50.720">
    <property type="entry name" value="NAD(P)-binding Rossmann-like Domain"/>
    <property type="match status" value="1"/>
</dbReference>
<dbReference type="PRINTS" id="PR00081">
    <property type="entry name" value="GDHRDH"/>
</dbReference>
<dbReference type="SUPFAM" id="SSF51735">
    <property type="entry name" value="NAD(P)-binding Rossmann-fold domains"/>
    <property type="match status" value="1"/>
</dbReference>
<dbReference type="InterPro" id="IPR036291">
    <property type="entry name" value="NAD(P)-bd_dom_sf"/>
</dbReference>
<dbReference type="Pfam" id="PF13561">
    <property type="entry name" value="adh_short_C2"/>
    <property type="match status" value="1"/>
</dbReference>
<dbReference type="FunFam" id="3.40.50.720:FF:000084">
    <property type="entry name" value="Short-chain dehydrogenase reductase"/>
    <property type="match status" value="1"/>
</dbReference>
<name>A0A678XAW9_9ACTN</name>
<dbReference type="EMBL" id="MH025886">
    <property type="protein sequence ID" value="AYU66248.1"/>
    <property type="molecule type" value="Genomic_DNA"/>
</dbReference>
<keyword evidence="2" id="KW-0560">Oxidoreductase</keyword>
<dbReference type="InterPro" id="IPR002347">
    <property type="entry name" value="SDR_fam"/>
</dbReference>
<dbReference type="PANTHER" id="PTHR43639:SF1">
    <property type="entry name" value="SHORT-CHAIN DEHYDROGENASE_REDUCTASE FAMILY PROTEIN"/>
    <property type="match status" value="1"/>
</dbReference>
<sequence length="260" mass="27218">MTELSLKGRTALVTGASRGIGAAIAAELGRRGAAVAVNYLGSEEAAQKVVAGIEEHGGRAVTAQADISDGESTKAMIDRVERQLGPIDILVVNSSGYREVLRGPALGHPVEALVDKMATQARATLGPAYAVLPGMIEREQGTVILISDSFSRQAAAGAIGHAVAKAPMEAAMKHLAIELGPKNIRFNTVIPGATRSENLMKKWNTKDEWGRTLASVIDQTPLRRIGEPEDVARAVAVLAGDELSYVTGAFLPVSGGHLII</sequence>
<dbReference type="AlphaFoldDB" id="A0A678XAW9"/>
<reference evidence="3" key="1">
    <citation type="submission" date="2018-03" db="EMBL/GenBank/DDBJ databases">
        <title>Multiplexed Activation and Characterization of a Cryptic Gene Cluster Reveal Two Series of Aromatic Polyketides Generated by a Divergent Biosynthetic Pathway.</title>
        <authorList>
            <person name="Ji Z.-Y."/>
            <person name="Nie Q.-Y."/>
            <person name="Yin Y."/>
            <person name="Zhang M."/>
            <person name="Pan H.-X."/>
            <person name="Hou X.-F."/>
            <person name="Tang G.-L."/>
        </authorList>
    </citation>
    <scope>NUCLEOTIDE SEQUENCE</scope>
    <source>
        <strain evidence="3">SP-371</strain>
    </source>
</reference>
<dbReference type="GO" id="GO:0016491">
    <property type="term" value="F:oxidoreductase activity"/>
    <property type="evidence" value="ECO:0007669"/>
    <property type="project" value="UniProtKB-KW"/>
</dbReference>
<evidence type="ECO:0000256" key="2">
    <source>
        <dbReference type="ARBA" id="ARBA00023002"/>
    </source>
</evidence>
<evidence type="ECO:0000256" key="1">
    <source>
        <dbReference type="ARBA" id="ARBA00006484"/>
    </source>
</evidence>
<proteinExistence type="inferred from homology"/>
<evidence type="ECO:0000313" key="3">
    <source>
        <dbReference type="EMBL" id="AYU66248.1"/>
    </source>
</evidence>
<comment type="similarity">
    <text evidence="1">Belongs to the short-chain dehydrogenases/reductases (SDR) family.</text>
</comment>
<organism evidence="3">
    <name type="scientific">Streptomyces aureus</name>
    <dbReference type="NCBI Taxonomy" id="193461"/>
    <lineage>
        <taxon>Bacteria</taxon>
        <taxon>Bacillati</taxon>
        <taxon>Actinomycetota</taxon>
        <taxon>Actinomycetes</taxon>
        <taxon>Kitasatosporales</taxon>
        <taxon>Streptomycetaceae</taxon>
        <taxon>Streptomyces</taxon>
    </lineage>
</organism>
<protein>
    <submittedName>
        <fullName evidence="3">TjhD3</fullName>
    </submittedName>
</protein>
<accession>A0A678XAW9</accession>